<gene>
    <name evidence="11" type="ORF">WMY93_033348</name>
</gene>
<protein>
    <recommendedName>
        <fullName evidence="7">HEAT repeat-containing protein 1</fullName>
    </recommendedName>
</protein>
<evidence type="ECO:0000256" key="2">
    <source>
        <dbReference type="ARBA" id="ARBA00010559"/>
    </source>
</evidence>
<evidence type="ECO:0000256" key="3">
    <source>
        <dbReference type="ARBA" id="ARBA00022517"/>
    </source>
</evidence>
<feature type="compositionally biased region" description="Basic and acidic residues" evidence="9">
    <location>
        <begin position="1"/>
        <end position="42"/>
    </location>
</feature>
<comment type="similarity">
    <text evidence="2 7">Belongs to the HEATR1/UTP10 family.</text>
</comment>
<dbReference type="SMART" id="SM01036">
    <property type="entry name" value="BP28CT"/>
    <property type="match status" value="1"/>
</dbReference>
<keyword evidence="8" id="KW-0175">Coiled coil</keyword>
<dbReference type="InterPro" id="IPR012954">
    <property type="entry name" value="BP28_C_dom"/>
</dbReference>
<evidence type="ECO:0000259" key="10">
    <source>
        <dbReference type="SMART" id="SM01036"/>
    </source>
</evidence>
<keyword evidence="3 7" id="KW-0690">Ribosome biogenesis</keyword>
<evidence type="ECO:0000256" key="6">
    <source>
        <dbReference type="ARBA" id="ARBA00023274"/>
    </source>
</evidence>
<keyword evidence="6 7" id="KW-0687">Ribonucleoprotein</keyword>
<evidence type="ECO:0000256" key="5">
    <source>
        <dbReference type="ARBA" id="ARBA00023242"/>
    </source>
</evidence>
<dbReference type="GO" id="GO:0045943">
    <property type="term" value="P:positive regulation of transcription by RNA polymerase I"/>
    <property type="evidence" value="ECO:0007669"/>
    <property type="project" value="TreeGrafter"/>
</dbReference>
<keyword evidence="5 7" id="KW-0539">Nucleus</keyword>
<name>A0AAW0MS74_9GOBI</name>
<dbReference type="Proteomes" id="UP001460270">
    <property type="component" value="Unassembled WGS sequence"/>
</dbReference>
<keyword evidence="12" id="KW-1185">Reference proteome</keyword>
<evidence type="ECO:0000313" key="12">
    <source>
        <dbReference type="Proteomes" id="UP001460270"/>
    </source>
</evidence>
<dbReference type="PANTHER" id="PTHR13457">
    <property type="entry name" value="BAP28"/>
    <property type="match status" value="1"/>
</dbReference>
<dbReference type="GO" id="GO:0030515">
    <property type="term" value="F:snoRNA binding"/>
    <property type="evidence" value="ECO:0007669"/>
    <property type="project" value="TreeGrafter"/>
</dbReference>
<evidence type="ECO:0000256" key="1">
    <source>
        <dbReference type="ARBA" id="ARBA00004604"/>
    </source>
</evidence>
<dbReference type="PANTHER" id="PTHR13457:SF1">
    <property type="entry name" value="HEAT REPEAT-CONTAINING PROTEIN 1"/>
    <property type="match status" value="1"/>
</dbReference>
<reference evidence="12" key="1">
    <citation type="submission" date="2024-04" db="EMBL/GenBank/DDBJ databases">
        <title>Salinicola lusitanus LLJ914,a marine bacterium isolated from the Okinawa Trough.</title>
        <authorList>
            <person name="Li J."/>
        </authorList>
    </citation>
    <scope>NUCLEOTIDE SEQUENCE [LARGE SCALE GENOMIC DNA]</scope>
</reference>
<dbReference type="GO" id="GO:0034455">
    <property type="term" value="C:t-UTP complex"/>
    <property type="evidence" value="ECO:0007669"/>
    <property type="project" value="TreeGrafter"/>
</dbReference>
<feature type="domain" description="BP28 C-terminal" evidence="10">
    <location>
        <begin position="20"/>
        <end position="151"/>
    </location>
</feature>
<dbReference type="GO" id="GO:0030686">
    <property type="term" value="C:90S preribosome"/>
    <property type="evidence" value="ECO:0007669"/>
    <property type="project" value="TreeGrafter"/>
</dbReference>
<evidence type="ECO:0000256" key="8">
    <source>
        <dbReference type="SAM" id="Coils"/>
    </source>
</evidence>
<comment type="function">
    <text evidence="7">Involved in nucleolar processing of pre-18S ribosomal RNA.</text>
</comment>
<dbReference type="Gene3D" id="1.25.10.10">
    <property type="entry name" value="Leucine-rich Repeat Variant"/>
    <property type="match status" value="1"/>
</dbReference>
<dbReference type="SUPFAM" id="SSF48371">
    <property type="entry name" value="ARM repeat"/>
    <property type="match status" value="1"/>
</dbReference>
<evidence type="ECO:0000256" key="4">
    <source>
        <dbReference type="ARBA" id="ARBA00022552"/>
    </source>
</evidence>
<dbReference type="InterPro" id="IPR011989">
    <property type="entry name" value="ARM-like"/>
</dbReference>
<dbReference type="GO" id="GO:0000462">
    <property type="term" value="P:maturation of SSU-rRNA from tricistronic rRNA transcript (SSU-rRNA, 5.8S rRNA, LSU-rRNA)"/>
    <property type="evidence" value="ECO:0007669"/>
    <property type="project" value="TreeGrafter"/>
</dbReference>
<feature type="coiled-coil region" evidence="8">
    <location>
        <begin position="218"/>
        <end position="245"/>
    </location>
</feature>
<evidence type="ECO:0000256" key="7">
    <source>
        <dbReference type="RuleBase" id="RU367065"/>
    </source>
</evidence>
<dbReference type="InterPro" id="IPR040191">
    <property type="entry name" value="UTP10"/>
</dbReference>
<evidence type="ECO:0000256" key="9">
    <source>
        <dbReference type="SAM" id="MobiDB-lite"/>
    </source>
</evidence>
<accession>A0AAW0MS74</accession>
<dbReference type="EMBL" id="JBBPFD010000163">
    <property type="protein sequence ID" value="KAK7879981.1"/>
    <property type="molecule type" value="Genomic_DNA"/>
</dbReference>
<comment type="caution">
    <text evidence="11">The sequence shown here is derived from an EMBL/GenBank/DDBJ whole genome shotgun (WGS) entry which is preliminary data.</text>
</comment>
<comment type="subcellular location">
    <subcellularLocation>
        <location evidence="1 7">Nucleus</location>
        <location evidence="1 7">Nucleolus</location>
    </subcellularLocation>
</comment>
<dbReference type="GO" id="GO:0032040">
    <property type="term" value="C:small-subunit processome"/>
    <property type="evidence" value="ECO:0007669"/>
    <property type="project" value="TreeGrafter"/>
</dbReference>
<dbReference type="Pfam" id="PF08146">
    <property type="entry name" value="BP28CT"/>
    <property type="match status" value="1"/>
</dbReference>
<keyword evidence="4 7" id="KW-0698">rRNA processing</keyword>
<proteinExistence type="inferred from homology"/>
<sequence length="251" mass="29114">MKRKENREGEKRKREKEEKKEDKGERKKEVKERRGEKKRKESCWTGVRAPPAAPKHRLLTFLRLSDSLAHKLKGLFVLFAGNLVKLFCELLNFKTQDWTRDASLTSAASSLTSDLRVSADPPFESQQKSSLLLSLVLDCLQKICLYDTNKFLSRERAEFAVALADDSQWKSLNYQILLKTRHENHKVRLSSLSALLELCSRLRENYLVLLPETVPFLAELMEDESEDVEKEVQRVVQEMENVLGEPLQSYF</sequence>
<feature type="region of interest" description="Disordered" evidence="9">
    <location>
        <begin position="1"/>
        <end position="43"/>
    </location>
</feature>
<organism evidence="11 12">
    <name type="scientific">Mugilogobius chulae</name>
    <name type="common">yellowstripe goby</name>
    <dbReference type="NCBI Taxonomy" id="88201"/>
    <lineage>
        <taxon>Eukaryota</taxon>
        <taxon>Metazoa</taxon>
        <taxon>Chordata</taxon>
        <taxon>Craniata</taxon>
        <taxon>Vertebrata</taxon>
        <taxon>Euteleostomi</taxon>
        <taxon>Actinopterygii</taxon>
        <taxon>Neopterygii</taxon>
        <taxon>Teleostei</taxon>
        <taxon>Neoteleostei</taxon>
        <taxon>Acanthomorphata</taxon>
        <taxon>Gobiaria</taxon>
        <taxon>Gobiiformes</taxon>
        <taxon>Gobioidei</taxon>
        <taxon>Gobiidae</taxon>
        <taxon>Gobionellinae</taxon>
        <taxon>Mugilogobius</taxon>
    </lineage>
</organism>
<dbReference type="AlphaFoldDB" id="A0AAW0MS74"/>
<dbReference type="InterPro" id="IPR016024">
    <property type="entry name" value="ARM-type_fold"/>
</dbReference>
<evidence type="ECO:0000313" key="11">
    <source>
        <dbReference type="EMBL" id="KAK7879981.1"/>
    </source>
</evidence>